<evidence type="ECO:0000259" key="1">
    <source>
        <dbReference type="Pfam" id="PF13847"/>
    </source>
</evidence>
<dbReference type="PANTHER" id="PTHR43591">
    <property type="entry name" value="METHYLTRANSFERASE"/>
    <property type="match status" value="1"/>
</dbReference>
<keyword evidence="3" id="KW-1185">Reference proteome</keyword>
<organism evidence="2 3">
    <name type="scientific">Reticulibacter mediterranei</name>
    <dbReference type="NCBI Taxonomy" id="2778369"/>
    <lineage>
        <taxon>Bacteria</taxon>
        <taxon>Bacillati</taxon>
        <taxon>Chloroflexota</taxon>
        <taxon>Ktedonobacteria</taxon>
        <taxon>Ktedonobacterales</taxon>
        <taxon>Reticulibacteraceae</taxon>
        <taxon>Reticulibacter</taxon>
    </lineage>
</organism>
<dbReference type="CDD" id="cd02440">
    <property type="entry name" value="AdoMet_MTases"/>
    <property type="match status" value="1"/>
</dbReference>
<sequence length="289" mass="32498">MSILPDDSHLSSSYQVDAENAAEMARLTRQSYMLTEHLGLFPASLDLSKKRAFLDIGCGPGEWAFAVAEQFPTSTVTGIDISSLMIRYARFSAEIHQRSNTQFEVMDARQPLAFPDASFDVINARFITGFQSTTTWPVLLNECFRLLRPGGIICSTEFEDLGISTSPSLTQYNHLLIQAARAAGQCFTLQGDHYGITAVQEQLLRDARFEEIKQDAHALNFSAGMPAHNTMYDNFNTFLKLLQPFLVRSGFITQQELDRLYEQTVEEMQSNTFCAIAYFQRVWGEKPGS</sequence>
<dbReference type="SUPFAM" id="SSF53335">
    <property type="entry name" value="S-adenosyl-L-methionine-dependent methyltransferases"/>
    <property type="match status" value="1"/>
</dbReference>
<gene>
    <name evidence="2" type="ORF">KSF_028000</name>
</gene>
<comment type="caution">
    <text evidence="2">The sequence shown here is derived from an EMBL/GenBank/DDBJ whole genome shotgun (WGS) entry which is preliminary data.</text>
</comment>
<reference evidence="2" key="1">
    <citation type="submission" date="2020-10" db="EMBL/GenBank/DDBJ databases">
        <title>Taxonomic study of unclassified bacteria belonging to the class Ktedonobacteria.</title>
        <authorList>
            <person name="Yabe S."/>
            <person name="Wang C.M."/>
            <person name="Zheng Y."/>
            <person name="Sakai Y."/>
            <person name="Cavaletti L."/>
            <person name="Monciardini P."/>
            <person name="Donadio S."/>
        </authorList>
    </citation>
    <scope>NUCLEOTIDE SEQUENCE</scope>
    <source>
        <strain evidence="2">ID150040</strain>
    </source>
</reference>
<evidence type="ECO:0000313" key="2">
    <source>
        <dbReference type="EMBL" id="GHO92752.1"/>
    </source>
</evidence>
<accession>A0A8J3N0B6</accession>
<dbReference type="InterPro" id="IPR025714">
    <property type="entry name" value="Methyltranfer_dom"/>
</dbReference>
<dbReference type="Proteomes" id="UP000597444">
    <property type="component" value="Unassembled WGS sequence"/>
</dbReference>
<feature type="domain" description="Methyltransferase" evidence="1">
    <location>
        <begin position="48"/>
        <end position="168"/>
    </location>
</feature>
<dbReference type="RefSeq" id="WP_220203571.1">
    <property type="nucleotide sequence ID" value="NZ_BNJK01000001.1"/>
</dbReference>
<dbReference type="EMBL" id="BNJK01000001">
    <property type="protein sequence ID" value="GHO92752.1"/>
    <property type="molecule type" value="Genomic_DNA"/>
</dbReference>
<proteinExistence type="predicted"/>
<evidence type="ECO:0000313" key="3">
    <source>
        <dbReference type="Proteomes" id="UP000597444"/>
    </source>
</evidence>
<dbReference type="Pfam" id="PF13847">
    <property type="entry name" value="Methyltransf_31"/>
    <property type="match status" value="1"/>
</dbReference>
<name>A0A8J3N0B6_9CHLR</name>
<dbReference type="AlphaFoldDB" id="A0A8J3N0B6"/>
<dbReference type="Gene3D" id="3.40.50.150">
    <property type="entry name" value="Vaccinia Virus protein VP39"/>
    <property type="match status" value="1"/>
</dbReference>
<dbReference type="InterPro" id="IPR029063">
    <property type="entry name" value="SAM-dependent_MTases_sf"/>
</dbReference>
<protein>
    <recommendedName>
        <fullName evidence="1">Methyltransferase domain-containing protein</fullName>
    </recommendedName>
</protein>